<evidence type="ECO:0000313" key="6">
    <source>
        <dbReference type="EMBL" id="KAJ8920318.1"/>
    </source>
</evidence>
<dbReference type="PANTHER" id="PTHR46203">
    <property type="entry name" value="PROBABLE PEPTIDE CHAIN RELEASE FACTOR C12ORF65"/>
    <property type="match status" value="1"/>
</dbReference>
<name>A0AAV8W122_9CUCU</name>
<evidence type="ECO:0000256" key="1">
    <source>
        <dbReference type="ARBA" id="ARBA00004173"/>
    </source>
</evidence>
<reference evidence="6 7" key="1">
    <citation type="journal article" date="2023" name="Insect Mol. Biol.">
        <title>Genome sequencing provides insights into the evolution of gene families encoding plant cell wall-degrading enzymes in longhorned beetles.</title>
        <authorList>
            <person name="Shin N.R."/>
            <person name="Okamura Y."/>
            <person name="Kirsch R."/>
            <person name="Pauchet Y."/>
        </authorList>
    </citation>
    <scope>NUCLEOTIDE SEQUENCE [LARGE SCALE GENOMIC DNA]</scope>
    <source>
        <strain evidence="6">EAD_L_NR</strain>
    </source>
</reference>
<gene>
    <name evidence="6" type="ORF">NQ315_011980</name>
</gene>
<dbReference type="AlphaFoldDB" id="A0AAV8W122"/>
<organism evidence="6 7">
    <name type="scientific">Exocentrus adspersus</name>
    <dbReference type="NCBI Taxonomy" id="1586481"/>
    <lineage>
        <taxon>Eukaryota</taxon>
        <taxon>Metazoa</taxon>
        <taxon>Ecdysozoa</taxon>
        <taxon>Arthropoda</taxon>
        <taxon>Hexapoda</taxon>
        <taxon>Insecta</taxon>
        <taxon>Pterygota</taxon>
        <taxon>Neoptera</taxon>
        <taxon>Endopterygota</taxon>
        <taxon>Coleoptera</taxon>
        <taxon>Polyphaga</taxon>
        <taxon>Cucujiformia</taxon>
        <taxon>Chrysomeloidea</taxon>
        <taxon>Cerambycidae</taxon>
        <taxon>Lamiinae</taxon>
        <taxon>Acanthocinini</taxon>
        <taxon>Exocentrus</taxon>
    </lineage>
</organism>
<comment type="similarity">
    <text evidence="2">Belongs to the prokaryotic/mitochondrial release factor family.</text>
</comment>
<sequence>MFIINRRIICKLPIYEIFCKRCKHNIDYSRVPVLHEKDLYEMHVKGSGPGGQKINKTSSCVVLKHIPTGIVVKCQETRYLEQNQKRARSILLTKLDNLLNGEHSVEAQIKALDNKKSIVRSQKQNKLNALKEEWKKRENLL</sequence>
<evidence type="ECO:0000313" key="7">
    <source>
        <dbReference type="Proteomes" id="UP001159042"/>
    </source>
</evidence>
<evidence type="ECO:0000256" key="4">
    <source>
        <dbReference type="ARBA" id="ARBA00023128"/>
    </source>
</evidence>
<dbReference type="EMBL" id="JANEYG010000015">
    <property type="protein sequence ID" value="KAJ8920318.1"/>
    <property type="molecule type" value="Genomic_DNA"/>
</dbReference>
<dbReference type="Proteomes" id="UP001159042">
    <property type="component" value="Unassembled WGS sequence"/>
</dbReference>
<dbReference type="Pfam" id="PF00472">
    <property type="entry name" value="RF-1"/>
    <property type="match status" value="1"/>
</dbReference>
<dbReference type="InterPro" id="IPR045853">
    <property type="entry name" value="Pep_chain_release_fac_I_sf"/>
</dbReference>
<dbReference type="PANTHER" id="PTHR46203:SF1">
    <property type="entry name" value="MITOCHONDRIAL TRANSLATION RELEASE FACTOR IN RESCUE"/>
    <property type="match status" value="1"/>
</dbReference>
<evidence type="ECO:0000259" key="5">
    <source>
        <dbReference type="Pfam" id="PF00472"/>
    </source>
</evidence>
<comment type="subcellular location">
    <subcellularLocation>
        <location evidence="1">Mitochondrion</location>
    </subcellularLocation>
</comment>
<comment type="caution">
    <text evidence="6">The sequence shown here is derived from an EMBL/GenBank/DDBJ whole genome shotgun (WGS) entry which is preliminary data.</text>
</comment>
<accession>A0AAV8W122</accession>
<keyword evidence="7" id="KW-1185">Reference proteome</keyword>
<keyword evidence="4" id="KW-0496">Mitochondrion</keyword>
<protein>
    <recommendedName>
        <fullName evidence="5">Prokaryotic-type class I peptide chain release factors domain-containing protein</fullName>
    </recommendedName>
</protein>
<dbReference type="Gene3D" id="3.30.160.20">
    <property type="match status" value="1"/>
</dbReference>
<dbReference type="GO" id="GO:0005739">
    <property type="term" value="C:mitochondrion"/>
    <property type="evidence" value="ECO:0007669"/>
    <property type="project" value="UniProtKB-SubCell"/>
</dbReference>
<dbReference type="InterPro" id="IPR052405">
    <property type="entry name" value="Mito_Transl_Release_Factor"/>
</dbReference>
<proteinExistence type="inferred from homology"/>
<evidence type="ECO:0000256" key="2">
    <source>
        <dbReference type="ARBA" id="ARBA00010835"/>
    </source>
</evidence>
<evidence type="ECO:0000256" key="3">
    <source>
        <dbReference type="ARBA" id="ARBA00022946"/>
    </source>
</evidence>
<dbReference type="GO" id="GO:0003747">
    <property type="term" value="F:translation release factor activity"/>
    <property type="evidence" value="ECO:0007669"/>
    <property type="project" value="InterPro"/>
</dbReference>
<keyword evidence="3" id="KW-0809">Transit peptide</keyword>
<dbReference type="InterPro" id="IPR000352">
    <property type="entry name" value="Pep_chain_release_fac_I"/>
</dbReference>
<dbReference type="SUPFAM" id="SSF75620">
    <property type="entry name" value="Release factor"/>
    <property type="match status" value="1"/>
</dbReference>
<feature type="domain" description="Prokaryotic-type class I peptide chain release factors" evidence="5">
    <location>
        <begin position="34"/>
        <end position="130"/>
    </location>
</feature>